<dbReference type="RefSeq" id="WP_173133804.1">
    <property type="nucleotide sequence ID" value="NZ_JABRWJ010000014.1"/>
</dbReference>
<protein>
    <submittedName>
        <fullName evidence="2">HDOD domain-containing protein</fullName>
    </submittedName>
</protein>
<evidence type="ECO:0000259" key="1">
    <source>
        <dbReference type="PROSITE" id="PS51833"/>
    </source>
</evidence>
<organism evidence="2 3">
    <name type="scientific">Pseudaquabacterium terrae</name>
    <dbReference type="NCBI Taxonomy" id="2732868"/>
    <lineage>
        <taxon>Bacteria</taxon>
        <taxon>Pseudomonadati</taxon>
        <taxon>Pseudomonadota</taxon>
        <taxon>Betaproteobacteria</taxon>
        <taxon>Burkholderiales</taxon>
        <taxon>Sphaerotilaceae</taxon>
        <taxon>Pseudaquabacterium</taxon>
    </lineage>
</organism>
<comment type="caution">
    <text evidence="2">The sequence shown here is derived from an EMBL/GenBank/DDBJ whole genome shotgun (WGS) entry which is preliminary data.</text>
</comment>
<reference evidence="2 3" key="1">
    <citation type="submission" date="2020-05" db="EMBL/GenBank/DDBJ databases">
        <title>Aquincola sp. isolate from soil.</title>
        <authorList>
            <person name="Han J."/>
            <person name="Kim D.-U."/>
        </authorList>
    </citation>
    <scope>NUCLEOTIDE SEQUENCE [LARGE SCALE GENOMIC DNA]</scope>
    <source>
        <strain evidence="2 3">S2</strain>
    </source>
</reference>
<dbReference type="Pfam" id="PF08668">
    <property type="entry name" value="HDOD"/>
    <property type="match status" value="1"/>
</dbReference>
<accession>A0ABX2ESU7</accession>
<dbReference type="SUPFAM" id="SSF109604">
    <property type="entry name" value="HD-domain/PDEase-like"/>
    <property type="match status" value="1"/>
</dbReference>
<sequence>MSAAHIDPGVLQQRVAALPALPKAALDALAALRDDDTSAEHCAAQIARDPALAARTLRLANSAFYGLAGRVGSVRDAVNMLGRRTLCSAITAAVVSDQIREVRCEGFDFAGFWRHAAGVAIAARAVARELQLDEEAAFTVGLLHDIGRLALAAYFPQQLAAVLRRARAEDLPPCELEEPLMHVDHAELGAAIIAQWRLPAAVVDAVRHHHRPPLPASAKGASPPRADLADVAHLADAVAHALDLSEAEDEAVPQVDLAAWGRLGLKPAQFHKIFQQTEQGVAALGQALGL</sequence>
<evidence type="ECO:0000313" key="2">
    <source>
        <dbReference type="EMBL" id="NRF71820.1"/>
    </source>
</evidence>
<gene>
    <name evidence="2" type="ORF">HLB44_33025</name>
</gene>
<dbReference type="PROSITE" id="PS51833">
    <property type="entry name" value="HDOD"/>
    <property type="match status" value="1"/>
</dbReference>
<keyword evidence="3" id="KW-1185">Reference proteome</keyword>
<feature type="domain" description="HDOD" evidence="1">
    <location>
        <begin position="18"/>
        <end position="212"/>
    </location>
</feature>
<name>A0ABX2ESU7_9BURK</name>
<dbReference type="Proteomes" id="UP000737171">
    <property type="component" value="Unassembled WGS sequence"/>
</dbReference>
<dbReference type="Gene3D" id="1.10.3210.10">
    <property type="entry name" value="Hypothetical protein af1432"/>
    <property type="match status" value="1"/>
</dbReference>
<dbReference type="PANTHER" id="PTHR33525:SF3">
    <property type="entry name" value="RIBONUCLEASE Y"/>
    <property type="match status" value="1"/>
</dbReference>
<dbReference type="InterPro" id="IPR052340">
    <property type="entry name" value="RNase_Y/CdgJ"/>
</dbReference>
<dbReference type="PANTHER" id="PTHR33525">
    <property type="match status" value="1"/>
</dbReference>
<evidence type="ECO:0000313" key="3">
    <source>
        <dbReference type="Proteomes" id="UP000737171"/>
    </source>
</evidence>
<proteinExistence type="predicted"/>
<dbReference type="EMBL" id="JABRWJ010000014">
    <property type="protein sequence ID" value="NRF71820.1"/>
    <property type="molecule type" value="Genomic_DNA"/>
</dbReference>
<dbReference type="InterPro" id="IPR006675">
    <property type="entry name" value="HDIG_dom"/>
</dbReference>
<dbReference type="NCBIfam" id="TIGR00277">
    <property type="entry name" value="HDIG"/>
    <property type="match status" value="1"/>
</dbReference>
<dbReference type="InterPro" id="IPR013976">
    <property type="entry name" value="HDOD"/>
</dbReference>